<name>A0A2N9WRU0_9NEIS</name>
<dbReference type="EMBL" id="MDVB01000110">
    <property type="protein sequence ID" value="PIT13004.1"/>
    <property type="molecule type" value="Genomic_DNA"/>
</dbReference>
<organism evidence="2 3">
    <name type="scientific">Snodgrassella alvi</name>
    <dbReference type="NCBI Taxonomy" id="1196083"/>
    <lineage>
        <taxon>Bacteria</taxon>
        <taxon>Pseudomonadati</taxon>
        <taxon>Pseudomonadota</taxon>
        <taxon>Betaproteobacteria</taxon>
        <taxon>Neisseriales</taxon>
        <taxon>Neisseriaceae</taxon>
        <taxon>Snodgrassella</taxon>
    </lineage>
</organism>
<proteinExistence type="predicted"/>
<dbReference type="SUPFAM" id="SSF64153">
    <property type="entry name" value="YjeF N-terminal domain-like"/>
    <property type="match status" value="1"/>
</dbReference>
<dbReference type="NCBIfam" id="TIGR00197">
    <property type="entry name" value="yjeF_nterm"/>
    <property type="match status" value="1"/>
</dbReference>
<dbReference type="Pfam" id="PF03853">
    <property type="entry name" value="YjeF_N"/>
    <property type="match status" value="1"/>
</dbReference>
<evidence type="ECO:0000313" key="3">
    <source>
        <dbReference type="Proteomes" id="UP000231293"/>
    </source>
</evidence>
<protein>
    <submittedName>
        <fullName evidence="2">NAD(P)H-hydrate epimerase</fullName>
    </submittedName>
</protein>
<accession>A0A2N9WRU0</accession>
<dbReference type="AlphaFoldDB" id="A0A2N9WRU0"/>
<dbReference type="InterPro" id="IPR004443">
    <property type="entry name" value="YjeF_N_dom"/>
</dbReference>
<dbReference type="Proteomes" id="UP000231293">
    <property type="component" value="Unassembled WGS sequence"/>
</dbReference>
<reference evidence="2 3" key="1">
    <citation type="journal article" date="2017" name="MBio">
        <title>Type VI secretion-mediated competition in the bee gut microbiome.</title>
        <authorList>
            <person name="Steele M.I."/>
            <person name="Kwong W.K."/>
            <person name="Powell J.E."/>
            <person name="Whiteley M."/>
            <person name="Moran N.A."/>
        </authorList>
    </citation>
    <scope>NUCLEOTIDE SEQUENCE [LARGE SCALE GENOMIC DNA]</scope>
    <source>
        <strain evidence="2 3">App2-2</strain>
    </source>
</reference>
<evidence type="ECO:0000313" key="2">
    <source>
        <dbReference type="EMBL" id="PIT13004.1"/>
    </source>
</evidence>
<dbReference type="Gene3D" id="3.40.50.10260">
    <property type="entry name" value="YjeF N-terminal domain"/>
    <property type="match status" value="1"/>
</dbReference>
<dbReference type="InterPro" id="IPR036652">
    <property type="entry name" value="YjeF_N_dom_sf"/>
</dbReference>
<sequence length="206" mass="22232">MHTPVWTVTQMKAWEDEQNKAGLSYARMMEHAGSRAAEDLIRHFPSPQHTLVLCGKGNNAGDGLVLARILAQQHWPVTIMWLQGRQLSVLAAANQARLPAAINYVDIAQLDIVLPAMQLVVDAVYGTGFHGELPQAVGECFATVAQADVFRVALDMPSGVAGDGDAVASGSFQAQLTYAFQALKPAHCLAQVRQLCGEVRCINLQD</sequence>
<comment type="caution">
    <text evidence="2">The sequence shown here is derived from an EMBL/GenBank/DDBJ whole genome shotgun (WGS) entry which is preliminary data.</text>
</comment>
<gene>
    <name evidence="2" type="ORF">BGI32_11620</name>
</gene>
<feature type="domain" description="YjeF N-terminal" evidence="1">
    <location>
        <begin position="11"/>
        <end position="206"/>
    </location>
</feature>
<evidence type="ECO:0000259" key="1">
    <source>
        <dbReference type="PROSITE" id="PS51385"/>
    </source>
</evidence>
<dbReference type="PROSITE" id="PS51385">
    <property type="entry name" value="YJEF_N"/>
    <property type="match status" value="1"/>
</dbReference>
<dbReference type="RefSeq" id="WP_100114072.1">
    <property type="nucleotide sequence ID" value="NZ_MDVB01000110.1"/>
</dbReference>